<dbReference type="Gene3D" id="1.10.10.10">
    <property type="entry name" value="Winged helix-like DNA-binding domain superfamily/Winged helix DNA-binding domain"/>
    <property type="match status" value="1"/>
</dbReference>
<feature type="domain" description="HTH crp-type" evidence="5">
    <location>
        <begin position="200"/>
        <end position="275"/>
    </location>
</feature>
<sequence>MPPTRRPADQGCHDGRVGPQDDTAPKSNGSRVTGPSASCRALVQIGDAQMTGSHLQTPPHARARPRPRRDGDRGSRPGKVLSSWVRRYRAGAIIALDGEELRTAFVVLSGWLAVSKLTRDGQKQIIDFALPGDFLNPTSADNATVAVQIEAVSPAIVSVMPVTVWHRLLDKFDDLRALDARCRAGVQSRWSERMLRLGKGRAETRIAYALIELYVRLDAIGEVSDGAFHLPLTQVHMGDFAGLSSVHVCRTMQRLSRQGVIRVRDHMDIAILDMDSLSTIAGIDPATLADQIVAMP</sequence>
<evidence type="ECO:0000256" key="2">
    <source>
        <dbReference type="ARBA" id="ARBA00023125"/>
    </source>
</evidence>
<dbReference type="SUPFAM" id="SSF51206">
    <property type="entry name" value="cAMP-binding domain-like"/>
    <property type="match status" value="1"/>
</dbReference>
<protein>
    <submittedName>
        <fullName evidence="6">Crp/Fnr family transcriptional regulator</fullName>
    </submittedName>
</protein>
<dbReference type="GO" id="GO:0003677">
    <property type="term" value="F:DNA binding"/>
    <property type="evidence" value="ECO:0007669"/>
    <property type="project" value="UniProtKB-KW"/>
</dbReference>
<feature type="compositionally biased region" description="Polar residues" evidence="4">
    <location>
        <begin position="25"/>
        <end position="36"/>
    </location>
</feature>
<dbReference type="InterPro" id="IPR012318">
    <property type="entry name" value="HTH_CRP"/>
</dbReference>
<dbReference type="Pfam" id="PF13545">
    <property type="entry name" value="HTH_Crp_2"/>
    <property type="match status" value="1"/>
</dbReference>
<evidence type="ECO:0000259" key="5">
    <source>
        <dbReference type="PROSITE" id="PS51063"/>
    </source>
</evidence>
<dbReference type="InterPro" id="IPR000595">
    <property type="entry name" value="cNMP-bd_dom"/>
</dbReference>
<dbReference type="PROSITE" id="PS51063">
    <property type="entry name" value="HTH_CRP_2"/>
    <property type="match status" value="1"/>
</dbReference>
<reference evidence="6 7" key="1">
    <citation type="submission" date="2019-05" db="EMBL/GenBank/DDBJ databases">
        <title>Sulfitobacter sabulilitoris sp. nov., isolated from a marine sand.</title>
        <authorList>
            <person name="Yoon J.-H."/>
        </authorList>
    </citation>
    <scope>NUCLEOTIDE SEQUENCE [LARGE SCALE GENOMIC DNA]</scope>
    <source>
        <strain evidence="6 7">HSMS-29</strain>
    </source>
</reference>
<keyword evidence="1" id="KW-0805">Transcription regulation</keyword>
<feature type="region of interest" description="Disordered" evidence="4">
    <location>
        <begin position="50"/>
        <end position="79"/>
    </location>
</feature>
<evidence type="ECO:0000256" key="4">
    <source>
        <dbReference type="SAM" id="MobiDB-lite"/>
    </source>
</evidence>
<feature type="compositionally biased region" description="Basic and acidic residues" evidence="4">
    <location>
        <begin position="1"/>
        <end position="16"/>
    </location>
</feature>
<dbReference type="Pfam" id="PF00027">
    <property type="entry name" value="cNMP_binding"/>
    <property type="match status" value="1"/>
</dbReference>
<feature type="region of interest" description="Disordered" evidence="4">
    <location>
        <begin position="1"/>
        <end position="38"/>
    </location>
</feature>
<dbReference type="InterPro" id="IPR036390">
    <property type="entry name" value="WH_DNA-bd_sf"/>
</dbReference>
<proteinExistence type="predicted"/>
<keyword evidence="3" id="KW-0804">Transcription</keyword>
<evidence type="ECO:0000256" key="1">
    <source>
        <dbReference type="ARBA" id="ARBA00023015"/>
    </source>
</evidence>
<dbReference type="GO" id="GO:0006355">
    <property type="term" value="P:regulation of DNA-templated transcription"/>
    <property type="evidence" value="ECO:0007669"/>
    <property type="project" value="InterPro"/>
</dbReference>
<dbReference type="OrthoDB" id="7584044at2"/>
<evidence type="ECO:0000313" key="7">
    <source>
        <dbReference type="Proteomes" id="UP000309550"/>
    </source>
</evidence>
<dbReference type="EMBL" id="VANS01000001">
    <property type="protein sequence ID" value="TMM54201.1"/>
    <property type="molecule type" value="Genomic_DNA"/>
</dbReference>
<dbReference type="Proteomes" id="UP000309550">
    <property type="component" value="Unassembled WGS sequence"/>
</dbReference>
<dbReference type="CDD" id="cd00038">
    <property type="entry name" value="CAP_ED"/>
    <property type="match status" value="1"/>
</dbReference>
<keyword evidence="7" id="KW-1185">Reference proteome</keyword>
<comment type="caution">
    <text evidence="6">The sequence shown here is derived from an EMBL/GenBank/DDBJ whole genome shotgun (WGS) entry which is preliminary data.</text>
</comment>
<accession>A0A5S3PIS4</accession>
<dbReference type="InterPro" id="IPR018490">
    <property type="entry name" value="cNMP-bd_dom_sf"/>
</dbReference>
<gene>
    <name evidence="6" type="ORF">FDT80_00970</name>
</gene>
<dbReference type="InterPro" id="IPR014710">
    <property type="entry name" value="RmlC-like_jellyroll"/>
</dbReference>
<dbReference type="AlphaFoldDB" id="A0A5S3PIS4"/>
<evidence type="ECO:0000256" key="3">
    <source>
        <dbReference type="ARBA" id="ARBA00023163"/>
    </source>
</evidence>
<keyword evidence="2" id="KW-0238">DNA-binding</keyword>
<dbReference type="InterPro" id="IPR036388">
    <property type="entry name" value="WH-like_DNA-bd_sf"/>
</dbReference>
<evidence type="ECO:0000313" key="6">
    <source>
        <dbReference type="EMBL" id="TMM54201.1"/>
    </source>
</evidence>
<dbReference type="SMART" id="SM00100">
    <property type="entry name" value="cNMP"/>
    <property type="match status" value="1"/>
</dbReference>
<dbReference type="Gene3D" id="2.60.120.10">
    <property type="entry name" value="Jelly Rolls"/>
    <property type="match status" value="1"/>
</dbReference>
<dbReference type="SUPFAM" id="SSF46785">
    <property type="entry name" value="Winged helix' DNA-binding domain"/>
    <property type="match status" value="1"/>
</dbReference>
<organism evidence="6 7">
    <name type="scientific">Sulfitobacter sabulilitoris</name>
    <dbReference type="NCBI Taxonomy" id="2562655"/>
    <lineage>
        <taxon>Bacteria</taxon>
        <taxon>Pseudomonadati</taxon>
        <taxon>Pseudomonadota</taxon>
        <taxon>Alphaproteobacteria</taxon>
        <taxon>Rhodobacterales</taxon>
        <taxon>Roseobacteraceae</taxon>
        <taxon>Sulfitobacter</taxon>
    </lineage>
</organism>
<name>A0A5S3PIS4_9RHOB</name>